<proteinExistence type="predicted"/>
<reference evidence="2 3" key="1">
    <citation type="submission" date="2015-01" db="EMBL/GenBank/DDBJ databases">
        <title>Evolution of Trichinella species and genotypes.</title>
        <authorList>
            <person name="Korhonen P.K."/>
            <person name="Edoardo P."/>
            <person name="Giuseppe L.R."/>
            <person name="Gasser R.B."/>
        </authorList>
    </citation>
    <scope>NUCLEOTIDE SEQUENCE [LARGE SCALE GENOMIC DNA]</scope>
    <source>
        <strain evidence="2">ISS3</strain>
    </source>
</reference>
<protein>
    <submittedName>
        <fullName evidence="2">Uncharacterized protein</fullName>
    </submittedName>
</protein>
<comment type="caution">
    <text evidence="2">The sequence shown here is derived from an EMBL/GenBank/DDBJ whole genome shotgun (WGS) entry which is preliminary data.</text>
</comment>
<evidence type="ECO:0000256" key="1">
    <source>
        <dbReference type="SAM" id="MobiDB-lite"/>
    </source>
</evidence>
<accession>A0A0V1BSD3</accession>
<dbReference type="OrthoDB" id="10541058at2759"/>
<sequence length="191" mass="21400">MNRKKVLNETNDEEKKNQFGSNSKDRLKLVSRLDGTVAVRGGQVDGDGSEKWPLAYLQTTKVGIFQQFALVGVQTKRGNLNDQRRRGRGRVGVERDTPVVQSPLDGVERVDNRKRFLLERNVETAQRRAGDDQLVQVVHRQTRVAEREAAQSAALCQQRAELPTAAEPTLVQRQFGELVEQTSQTDGIHVG</sequence>
<feature type="region of interest" description="Disordered" evidence="1">
    <location>
        <begin position="1"/>
        <end position="24"/>
    </location>
</feature>
<feature type="compositionally biased region" description="Basic and acidic residues" evidence="1">
    <location>
        <begin position="13"/>
        <end position="24"/>
    </location>
</feature>
<gene>
    <name evidence="2" type="ORF">T01_5060</name>
</gene>
<dbReference type="Proteomes" id="UP000054776">
    <property type="component" value="Unassembled WGS sequence"/>
</dbReference>
<evidence type="ECO:0000313" key="2">
    <source>
        <dbReference type="EMBL" id="KRY40139.1"/>
    </source>
</evidence>
<name>A0A0V1BSD3_TRISP</name>
<dbReference type="AlphaFoldDB" id="A0A0V1BSD3"/>
<organism evidence="2 3">
    <name type="scientific">Trichinella spiralis</name>
    <name type="common">Trichina worm</name>
    <dbReference type="NCBI Taxonomy" id="6334"/>
    <lineage>
        <taxon>Eukaryota</taxon>
        <taxon>Metazoa</taxon>
        <taxon>Ecdysozoa</taxon>
        <taxon>Nematoda</taxon>
        <taxon>Enoplea</taxon>
        <taxon>Dorylaimia</taxon>
        <taxon>Trichinellida</taxon>
        <taxon>Trichinellidae</taxon>
        <taxon>Trichinella</taxon>
    </lineage>
</organism>
<dbReference type="EMBL" id="JYDH01000014">
    <property type="protein sequence ID" value="KRY40139.1"/>
    <property type="molecule type" value="Genomic_DNA"/>
</dbReference>
<dbReference type="InParanoid" id="A0A0V1BSD3"/>
<evidence type="ECO:0000313" key="3">
    <source>
        <dbReference type="Proteomes" id="UP000054776"/>
    </source>
</evidence>
<keyword evidence="3" id="KW-1185">Reference proteome</keyword>